<feature type="domain" description="K Homology" evidence="4">
    <location>
        <begin position="2"/>
        <end position="72"/>
    </location>
</feature>
<dbReference type="Pfam" id="PF00013">
    <property type="entry name" value="KH_1"/>
    <property type="match status" value="3"/>
</dbReference>
<evidence type="ECO:0000256" key="1">
    <source>
        <dbReference type="ARBA" id="ARBA00022737"/>
    </source>
</evidence>
<dbReference type="Gene3D" id="3.30.1370.10">
    <property type="entry name" value="K Homology domain, type 1"/>
    <property type="match status" value="3"/>
</dbReference>
<dbReference type="InterPro" id="IPR004088">
    <property type="entry name" value="KH_dom_type_1"/>
</dbReference>
<dbReference type="PANTHER" id="PTHR10288">
    <property type="entry name" value="KH DOMAIN CONTAINING RNA BINDING PROTEIN"/>
    <property type="match status" value="1"/>
</dbReference>
<accession>A0A1Y2HMS2</accession>
<dbReference type="SUPFAM" id="SSF54791">
    <property type="entry name" value="Eukaryotic type KH-domain (KH-domain type I)"/>
    <property type="match status" value="3"/>
</dbReference>
<dbReference type="AlphaFoldDB" id="A0A1Y2HMS2"/>
<evidence type="ECO:0000256" key="3">
    <source>
        <dbReference type="SAM" id="MobiDB-lite"/>
    </source>
</evidence>
<gene>
    <name evidence="5" type="ORF">BCR44DRAFT_1382812</name>
</gene>
<feature type="region of interest" description="Disordered" evidence="3">
    <location>
        <begin position="162"/>
        <end position="187"/>
    </location>
</feature>
<feature type="non-terminal residue" evidence="5">
    <location>
        <position position="226"/>
    </location>
</feature>
<proteinExistence type="predicted"/>
<dbReference type="STRING" id="765915.A0A1Y2HMS2"/>
<name>A0A1Y2HMS2_9FUNG</name>
<keyword evidence="1" id="KW-0677">Repeat</keyword>
<dbReference type="PROSITE" id="PS50084">
    <property type="entry name" value="KH_TYPE_1"/>
    <property type="match status" value="3"/>
</dbReference>
<organism evidence="5 6">
    <name type="scientific">Catenaria anguillulae PL171</name>
    <dbReference type="NCBI Taxonomy" id="765915"/>
    <lineage>
        <taxon>Eukaryota</taxon>
        <taxon>Fungi</taxon>
        <taxon>Fungi incertae sedis</taxon>
        <taxon>Blastocladiomycota</taxon>
        <taxon>Blastocladiomycetes</taxon>
        <taxon>Blastocladiales</taxon>
        <taxon>Catenariaceae</taxon>
        <taxon>Catenaria</taxon>
    </lineage>
</organism>
<comment type="caution">
    <text evidence="5">The sequence shown here is derived from an EMBL/GenBank/DDBJ whole genome shotgun (WGS) entry which is preliminary data.</text>
</comment>
<evidence type="ECO:0000256" key="2">
    <source>
        <dbReference type="PROSITE-ProRule" id="PRU00117"/>
    </source>
</evidence>
<dbReference type="GO" id="GO:0003723">
    <property type="term" value="F:RNA binding"/>
    <property type="evidence" value="ECO:0007669"/>
    <property type="project" value="UniProtKB-UniRule"/>
</dbReference>
<dbReference type="EMBL" id="MCFL01000024">
    <property type="protein sequence ID" value="ORZ35101.1"/>
    <property type="molecule type" value="Genomic_DNA"/>
</dbReference>
<dbReference type="InterPro" id="IPR004087">
    <property type="entry name" value="KH_dom"/>
</dbReference>
<evidence type="ECO:0000259" key="4">
    <source>
        <dbReference type="SMART" id="SM00322"/>
    </source>
</evidence>
<reference evidence="5 6" key="1">
    <citation type="submission" date="2016-07" db="EMBL/GenBank/DDBJ databases">
        <title>Pervasive Adenine N6-methylation of Active Genes in Fungi.</title>
        <authorList>
            <consortium name="DOE Joint Genome Institute"/>
            <person name="Mondo S.J."/>
            <person name="Dannebaum R.O."/>
            <person name="Kuo R.C."/>
            <person name="Labutti K."/>
            <person name="Haridas S."/>
            <person name="Kuo A."/>
            <person name="Salamov A."/>
            <person name="Ahrendt S.R."/>
            <person name="Lipzen A."/>
            <person name="Sullivan W."/>
            <person name="Andreopoulos W.B."/>
            <person name="Clum A."/>
            <person name="Lindquist E."/>
            <person name="Daum C."/>
            <person name="Ramamoorthy G.K."/>
            <person name="Gryganskyi A."/>
            <person name="Culley D."/>
            <person name="Magnuson J.K."/>
            <person name="James T.Y."/>
            <person name="O'Malley M.A."/>
            <person name="Stajich J.E."/>
            <person name="Spatafora J.W."/>
            <person name="Visel A."/>
            <person name="Grigoriev I.V."/>
        </authorList>
    </citation>
    <scope>NUCLEOTIDE SEQUENCE [LARGE SCALE GENOMIC DNA]</scope>
    <source>
        <strain evidence="5 6">PL171</strain>
    </source>
</reference>
<dbReference type="SMART" id="SM00322">
    <property type="entry name" value="KH"/>
    <property type="match status" value="3"/>
</dbReference>
<evidence type="ECO:0000313" key="6">
    <source>
        <dbReference type="Proteomes" id="UP000193411"/>
    </source>
</evidence>
<feature type="compositionally biased region" description="Basic and acidic residues" evidence="3">
    <location>
        <begin position="162"/>
        <end position="171"/>
    </location>
</feature>
<sequence length="226" mass="24771">PDHLTLRALVTTKEAGVVIGKQGANIKSIREDSNARINISEHVQGVHERILSITGAIEEVAKAYAQVSRNLNAGDLRTATPDAVEATPLTIRFLIPNSRMGSVIGKGGARIKEIQDESNARLAAQPTPLPNSHDRILEMIGVPDAIHIATYHMLVTIKEHSDRPLNDRPYRPEYGQQYQPPQIANGPTDTRTFYCPANKVGSMIGRGGQKINRIRTESGCRINVED</sequence>
<feature type="domain" description="K Homology" evidence="4">
    <location>
        <begin position="187"/>
        <end position="226"/>
    </location>
</feature>
<dbReference type="OrthoDB" id="442947at2759"/>
<feature type="compositionally biased region" description="Polar residues" evidence="3">
    <location>
        <begin position="176"/>
        <end position="187"/>
    </location>
</feature>
<dbReference type="Proteomes" id="UP000193411">
    <property type="component" value="Unassembled WGS sequence"/>
</dbReference>
<dbReference type="InterPro" id="IPR036612">
    <property type="entry name" value="KH_dom_type_1_sf"/>
</dbReference>
<protein>
    <recommendedName>
        <fullName evidence="4">K Homology domain-containing protein</fullName>
    </recommendedName>
</protein>
<feature type="non-terminal residue" evidence="5">
    <location>
        <position position="1"/>
    </location>
</feature>
<keyword evidence="6" id="KW-1185">Reference proteome</keyword>
<feature type="domain" description="K Homology" evidence="4">
    <location>
        <begin position="87"/>
        <end position="158"/>
    </location>
</feature>
<keyword evidence="2" id="KW-0694">RNA-binding</keyword>
<evidence type="ECO:0000313" key="5">
    <source>
        <dbReference type="EMBL" id="ORZ35101.1"/>
    </source>
</evidence>